<dbReference type="InterPro" id="IPR010982">
    <property type="entry name" value="Lambda_DNA-bd_dom_sf"/>
</dbReference>
<dbReference type="InterPro" id="IPR028082">
    <property type="entry name" value="Peripla_BP_I"/>
</dbReference>
<keyword evidence="7" id="KW-1185">Reference proteome</keyword>
<dbReference type="Gene3D" id="1.10.260.40">
    <property type="entry name" value="lambda repressor-like DNA-binding domains"/>
    <property type="match status" value="1"/>
</dbReference>
<dbReference type="PANTHER" id="PTHR30146">
    <property type="entry name" value="LACI-RELATED TRANSCRIPTIONAL REPRESSOR"/>
    <property type="match status" value="1"/>
</dbReference>
<keyword evidence="1" id="KW-0678">Repressor</keyword>
<dbReference type="Pfam" id="PF00356">
    <property type="entry name" value="LacI"/>
    <property type="match status" value="1"/>
</dbReference>
<reference evidence="6 7" key="1">
    <citation type="submission" date="2019-06" db="EMBL/GenBank/DDBJ databases">
        <title>Sequencing the genomes of 1000 actinobacteria strains.</title>
        <authorList>
            <person name="Klenk H.-P."/>
        </authorList>
    </citation>
    <scope>NUCLEOTIDE SEQUENCE [LARGE SCALE GENOMIC DNA]</scope>
    <source>
        <strain evidence="6 7">DSM 102200</strain>
    </source>
</reference>
<dbReference type="PROSITE" id="PS00356">
    <property type="entry name" value="HTH_LACI_1"/>
    <property type="match status" value="1"/>
</dbReference>
<dbReference type="SMART" id="SM00354">
    <property type="entry name" value="HTH_LACI"/>
    <property type="match status" value="1"/>
</dbReference>
<dbReference type="PRINTS" id="PR00036">
    <property type="entry name" value="HTHLACI"/>
</dbReference>
<feature type="domain" description="HTH lacI-type" evidence="5">
    <location>
        <begin position="5"/>
        <end position="58"/>
    </location>
</feature>
<dbReference type="SUPFAM" id="SSF53822">
    <property type="entry name" value="Periplasmic binding protein-like I"/>
    <property type="match status" value="1"/>
</dbReference>
<dbReference type="GO" id="GO:0000976">
    <property type="term" value="F:transcription cis-regulatory region binding"/>
    <property type="evidence" value="ECO:0007669"/>
    <property type="project" value="TreeGrafter"/>
</dbReference>
<dbReference type="Pfam" id="PF00532">
    <property type="entry name" value="Peripla_BP_1"/>
    <property type="match status" value="1"/>
</dbReference>
<proteinExistence type="predicted"/>
<protein>
    <submittedName>
        <fullName evidence="6">LacI family transcriptional regulator</fullName>
    </submittedName>
</protein>
<dbReference type="PROSITE" id="PS50932">
    <property type="entry name" value="HTH_LACI_2"/>
    <property type="match status" value="1"/>
</dbReference>
<name>A0A543CVK2_9ACTN</name>
<comment type="caution">
    <text evidence="6">The sequence shown here is derived from an EMBL/GenBank/DDBJ whole genome shotgun (WGS) entry which is preliminary data.</text>
</comment>
<dbReference type="Proteomes" id="UP000316096">
    <property type="component" value="Unassembled WGS sequence"/>
</dbReference>
<dbReference type="CDD" id="cd06267">
    <property type="entry name" value="PBP1_LacI_sugar_binding-like"/>
    <property type="match status" value="1"/>
</dbReference>
<organism evidence="6 7">
    <name type="scientific">Actinoallomurus bryophytorum</name>
    <dbReference type="NCBI Taxonomy" id="1490222"/>
    <lineage>
        <taxon>Bacteria</taxon>
        <taxon>Bacillati</taxon>
        <taxon>Actinomycetota</taxon>
        <taxon>Actinomycetes</taxon>
        <taxon>Streptosporangiales</taxon>
        <taxon>Thermomonosporaceae</taxon>
        <taxon>Actinoallomurus</taxon>
    </lineage>
</organism>
<gene>
    <name evidence="6" type="ORF">FB559_6624</name>
</gene>
<evidence type="ECO:0000313" key="7">
    <source>
        <dbReference type="Proteomes" id="UP000316096"/>
    </source>
</evidence>
<keyword evidence="3" id="KW-0238">DNA-binding</keyword>
<evidence type="ECO:0000256" key="4">
    <source>
        <dbReference type="ARBA" id="ARBA00023163"/>
    </source>
</evidence>
<evidence type="ECO:0000313" key="6">
    <source>
        <dbReference type="EMBL" id="TQM00898.1"/>
    </source>
</evidence>
<dbReference type="SUPFAM" id="SSF47413">
    <property type="entry name" value="lambda repressor-like DNA-binding domains"/>
    <property type="match status" value="1"/>
</dbReference>
<dbReference type="InterPro" id="IPR001761">
    <property type="entry name" value="Peripla_BP/Lac1_sug-bd_dom"/>
</dbReference>
<dbReference type="Gene3D" id="3.40.50.2300">
    <property type="match status" value="2"/>
</dbReference>
<dbReference type="GO" id="GO:0003700">
    <property type="term" value="F:DNA-binding transcription factor activity"/>
    <property type="evidence" value="ECO:0007669"/>
    <property type="project" value="TreeGrafter"/>
</dbReference>
<dbReference type="PANTHER" id="PTHR30146:SF148">
    <property type="entry name" value="HTH-TYPE TRANSCRIPTIONAL REPRESSOR PURR-RELATED"/>
    <property type="match status" value="1"/>
</dbReference>
<dbReference type="EMBL" id="VFOZ01000001">
    <property type="protein sequence ID" value="TQM00898.1"/>
    <property type="molecule type" value="Genomic_DNA"/>
</dbReference>
<evidence type="ECO:0000256" key="2">
    <source>
        <dbReference type="ARBA" id="ARBA00023015"/>
    </source>
</evidence>
<dbReference type="RefSeq" id="WP_141960786.1">
    <property type="nucleotide sequence ID" value="NZ_VFOZ01000001.1"/>
</dbReference>
<sequence length="342" mass="35898">MAKRATIGDVAATAGVSTATVSRVLNGGTVAAATAARVWDAVARLEYTPNALTKSIFAGHSSTIGVVIDDLSSPFYLDLIRGIDEVAAANDSLVMFASTFRQADREVAQVRAMDEQRVRGLIVTTGEATDGRTRRMAEGGTPCVIIARTVEDPPSGMHSISLDNLQAGRLAAAHLVECGRSSVGVLISQNRSSQSRPSQTERTAGLRHGLAERGLPLPEGAVATATTESDVGDAIDSLLAHVRDSGKPLDAIVCMTGRLTVAAHSALAARGITIPDDIAFLTMDEFAWAATLGITVIAQPSYLMGRRAAELVVERPTTPVQLVFEATLLARTSCGEQHTGLR</sequence>
<keyword evidence="4" id="KW-0804">Transcription</keyword>
<evidence type="ECO:0000256" key="1">
    <source>
        <dbReference type="ARBA" id="ARBA00022491"/>
    </source>
</evidence>
<evidence type="ECO:0000256" key="3">
    <source>
        <dbReference type="ARBA" id="ARBA00023125"/>
    </source>
</evidence>
<dbReference type="OrthoDB" id="37081at2"/>
<keyword evidence="2" id="KW-0805">Transcription regulation</keyword>
<dbReference type="AlphaFoldDB" id="A0A543CVK2"/>
<dbReference type="CDD" id="cd01392">
    <property type="entry name" value="HTH_LacI"/>
    <property type="match status" value="1"/>
</dbReference>
<evidence type="ECO:0000259" key="5">
    <source>
        <dbReference type="PROSITE" id="PS50932"/>
    </source>
</evidence>
<dbReference type="InterPro" id="IPR000843">
    <property type="entry name" value="HTH_LacI"/>
</dbReference>
<accession>A0A543CVK2</accession>